<dbReference type="GO" id="GO:0005634">
    <property type="term" value="C:nucleus"/>
    <property type="evidence" value="ECO:0007669"/>
    <property type="project" value="UniProtKB-SubCell"/>
</dbReference>
<dbReference type="InterPro" id="IPR051089">
    <property type="entry name" value="prtT"/>
</dbReference>
<evidence type="ECO:0000259" key="7">
    <source>
        <dbReference type="PROSITE" id="PS50048"/>
    </source>
</evidence>
<dbReference type="InterPro" id="IPR001138">
    <property type="entry name" value="Zn2Cys6_DnaBD"/>
</dbReference>
<dbReference type="AlphaFoldDB" id="A0A9W4UKX8"/>
<evidence type="ECO:0000256" key="4">
    <source>
        <dbReference type="ARBA" id="ARBA00023163"/>
    </source>
</evidence>
<dbReference type="PROSITE" id="PS00463">
    <property type="entry name" value="ZN2_CY6_FUNGAL_1"/>
    <property type="match status" value="1"/>
</dbReference>
<comment type="caution">
    <text evidence="8">The sequence shown here is derived from an EMBL/GenBank/DDBJ whole genome shotgun (WGS) entry which is preliminary data.</text>
</comment>
<accession>A0A9W4UKX8</accession>
<feature type="domain" description="Zn(2)-C6 fungal-type" evidence="7">
    <location>
        <begin position="36"/>
        <end position="68"/>
    </location>
</feature>
<comment type="subcellular location">
    <subcellularLocation>
        <location evidence="1">Nucleus</location>
    </subcellularLocation>
</comment>
<dbReference type="GO" id="GO:0000981">
    <property type="term" value="F:DNA-binding transcription factor activity, RNA polymerase II-specific"/>
    <property type="evidence" value="ECO:0007669"/>
    <property type="project" value="InterPro"/>
</dbReference>
<evidence type="ECO:0000256" key="6">
    <source>
        <dbReference type="SAM" id="MobiDB-lite"/>
    </source>
</evidence>
<dbReference type="CDD" id="cd00067">
    <property type="entry name" value="GAL4"/>
    <property type="match status" value="1"/>
</dbReference>
<evidence type="ECO:0000256" key="1">
    <source>
        <dbReference type="ARBA" id="ARBA00004123"/>
    </source>
</evidence>
<dbReference type="Proteomes" id="UP001152607">
    <property type="component" value="Unassembled WGS sequence"/>
</dbReference>
<keyword evidence="4" id="KW-0804">Transcription</keyword>
<keyword evidence="3" id="KW-0238">DNA-binding</keyword>
<keyword evidence="9" id="KW-1185">Reference proteome</keyword>
<evidence type="ECO:0000313" key="9">
    <source>
        <dbReference type="Proteomes" id="UP001152607"/>
    </source>
</evidence>
<keyword evidence="2" id="KW-0805">Transcription regulation</keyword>
<evidence type="ECO:0000256" key="2">
    <source>
        <dbReference type="ARBA" id="ARBA00023015"/>
    </source>
</evidence>
<evidence type="ECO:0000256" key="5">
    <source>
        <dbReference type="ARBA" id="ARBA00023242"/>
    </source>
</evidence>
<gene>
    <name evidence="8" type="ORF">PDIGIT_LOCUS10697</name>
</gene>
<sequence length="620" mass="69234">MSGLPHLTATPTNSVATPNSNVAMEAKEGRSGNAFACERCRKHKVRCVPSGAAGICQRCEKARVECIEHVARRRPAKPKSVVQTPNLSKPAHRPSLPSVNTIPSQVTDATQQNPPTPSMSALPASKPPILPVPGSTPEAAMSFWETINDTLSGLGRLDPVIRSISVIHMQLILDSYRTMADFFPFVVLPKEMFCQDLIQQRPILMFAVLTAGSYDSPLLQLTLSREFRKVVMVRIMNGEKSLELLQGLLVFIAWHHHYMDPHAVSIRLLLQMCVGIASDLGFDSIPSTMKSPPRKENGPERDAKRAYLGCYYLVSNMGMMDPGKPRAMSYSSIIRTYATDLASSWEHRSDAILPNLIDSCQFLEDIEETFQNQSMQAQVVKSQVGRLIEKWESMRQVSQAQALDYKTLQWTQLISRVHLYKTVATLHLNDRDSTPWASGSQLSQRINCLRAVEQFLDASLQLSSAEYESVSIVDWLNLITSLSMLGRLVLHSSPMPGWDPTELQVARTFEIFRDRLCSIMPRPRDSHDNGEDLFDRFRRITAVMKSAMRNIPTRASPNGSTFELATGSGRTVSLLQDLPKLNPIGVIDESSNPLPTPWKVTPSLDMSSNEFCWKFLHGTI</sequence>
<evidence type="ECO:0000313" key="8">
    <source>
        <dbReference type="EMBL" id="CAI6337584.1"/>
    </source>
</evidence>
<dbReference type="SMART" id="SM00066">
    <property type="entry name" value="GAL4"/>
    <property type="match status" value="1"/>
</dbReference>
<organism evidence="8 9">
    <name type="scientific">Periconia digitata</name>
    <dbReference type="NCBI Taxonomy" id="1303443"/>
    <lineage>
        <taxon>Eukaryota</taxon>
        <taxon>Fungi</taxon>
        <taxon>Dikarya</taxon>
        <taxon>Ascomycota</taxon>
        <taxon>Pezizomycotina</taxon>
        <taxon>Dothideomycetes</taxon>
        <taxon>Pleosporomycetidae</taxon>
        <taxon>Pleosporales</taxon>
        <taxon>Massarineae</taxon>
        <taxon>Periconiaceae</taxon>
        <taxon>Periconia</taxon>
    </lineage>
</organism>
<name>A0A9W4UKX8_9PLEO</name>
<dbReference type="EMBL" id="CAOQHR010000007">
    <property type="protein sequence ID" value="CAI6337584.1"/>
    <property type="molecule type" value="Genomic_DNA"/>
</dbReference>
<feature type="region of interest" description="Disordered" evidence="6">
    <location>
        <begin position="74"/>
        <end position="122"/>
    </location>
</feature>
<dbReference type="GO" id="GO:0008270">
    <property type="term" value="F:zinc ion binding"/>
    <property type="evidence" value="ECO:0007669"/>
    <property type="project" value="InterPro"/>
</dbReference>
<dbReference type="PANTHER" id="PTHR31845:SF10">
    <property type="entry name" value="ZN(II)2CYS6 TRANSCRIPTION FACTOR (EUROFUNG)"/>
    <property type="match status" value="1"/>
</dbReference>
<dbReference type="PROSITE" id="PS50048">
    <property type="entry name" value="ZN2_CY6_FUNGAL_2"/>
    <property type="match status" value="1"/>
</dbReference>
<dbReference type="SUPFAM" id="SSF57701">
    <property type="entry name" value="Zn2/Cys6 DNA-binding domain"/>
    <property type="match status" value="1"/>
</dbReference>
<protein>
    <recommendedName>
        <fullName evidence="7">Zn(2)-C6 fungal-type domain-containing protein</fullName>
    </recommendedName>
</protein>
<feature type="compositionally biased region" description="Polar residues" evidence="6">
    <location>
        <begin position="97"/>
        <end position="113"/>
    </location>
</feature>
<dbReference type="GO" id="GO:0000976">
    <property type="term" value="F:transcription cis-regulatory region binding"/>
    <property type="evidence" value="ECO:0007669"/>
    <property type="project" value="TreeGrafter"/>
</dbReference>
<dbReference type="CDD" id="cd12148">
    <property type="entry name" value="fungal_TF_MHR"/>
    <property type="match status" value="1"/>
</dbReference>
<reference evidence="8" key="1">
    <citation type="submission" date="2023-01" db="EMBL/GenBank/DDBJ databases">
        <authorList>
            <person name="Van Ghelder C."/>
            <person name="Rancurel C."/>
        </authorList>
    </citation>
    <scope>NUCLEOTIDE SEQUENCE</scope>
    <source>
        <strain evidence="8">CNCM I-4278</strain>
    </source>
</reference>
<keyword evidence="5" id="KW-0539">Nucleus</keyword>
<dbReference type="PANTHER" id="PTHR31845">
    <property type="entry name" value="FINGER DOMAIN PROTEIN, PUTATIVE-RELATED"/>
    <property type="match status" value="1"/>
</dbReference>
<dbReference type="OrthoDB" id="5226580at2759"/>
<dbReference type="Pfam" id="PF00172">
    <property type="entry name" value="Zn_clus"/>
    <property type="match status" value="1"/>
</dbReference>
<proteinExistence type="predicted"/>
<evidence type="ECO:0000256" key="3">
    <source>
        <dbReference type="ARBA" id="ARBA00023125"/>
    </source>
</evidence>
<dbReference type="InterPro" id="IPR036864">
    <property type="entry name" value="Zn2-C6_fun-type_DNA-bd_sf"/>
</dbReference>
<dbReference type="Gene3D" id="4.10.240.10">
    <property type="entry name" value="Zn(2)-C6 fungal-type DNA-binding domain"/>
    <property type="match status" value="1"/>
</dbReference>